<dbReference type="NCBIfam" id="NF008899">
    <property type="entry name" value="PRK12266.1"/>
    <property type="match status" value="1"/>
</dbReference>
<evidence type="ECO:0000313" key="10">
    <source>
        <dbReference type="Proteomes" id="UP000442714"/>
    </source>
</evidence>
<dbReference type="OrthoDB" id="9766796at2"/>
<dbReference type="InterPro" id="IPR036188">
    <property type="entry name" value="FAD/NAD-bd_sf"/>
</dbReference>
<dbReference type="GO" id="GO:0046168">
    <property type="term" value="P:glycerol-3-phosphate catabolic process"/>
    <property type="evidence" value="ECO:0007669"/>
    <property type="project" value="TreeGrafter"/>
</dbReference>
<evidence type="ECO:0000259" key="8">
    <source>
        <dbReference type="Pfam" id="PF16901"/>
    </source>
</evidence>
<sequence length="518" mass="57918">MSQRTIQRRKLIPSVQETGTFDLLVIGGGINGAGIARDAAGRGAKVLLCEKDDLASHTSSASTKLVHGGLRYLEHYEFRLVRESLIERERLLNIAPHIIWPLRFVLPHDKGLRPAWLLRLGLFLYDHIGGRKELPATRTVDLRASPHADVLERRLVKGFEYSDCWVDDARLVALNAMDADAHGADIRTRTECVALERGDKVWTATLRNANNQTEHITARAVVNAAGPWVDNVLGRAIPGKEHQNLRLVKGSHLVFPKLFDHDQAYIFQNKDNRIVFAIPYEGAFTLVGTTDQAFDGDANVIEISDEESAYICDAINEYLDKDVTPSDAVWSYAGVRPLYDDNSRNNSTVTRDYVFELDSPGDAPPILSIFGGKITTYRKLAEHALQKLAMPWLDPQQTWTASKALPGGDLPGANFARFLAAMEEQYAWMDSGVLRRLCRAYGSRVPLVTGDARSWADMGQDFGGGLTEREAEYLIAHEFAQSAEDILWRRSKLGLHMSGKEREGLQRWFAKREAVPTQ</sequence>
<dbReference type="PROSITE" id="PS00978">
    <property type="entry name" value="FAD_G3PDH_2"/>
    <property type="match status" value="1"/>
</dbReference>
<dbReference type="PRINTS" id="PR01001">
    <property type="entry name" value="FADG3PDH"/>
</dbReference>
<dbReference type="RefSeq" id="WP_160604500.1">
    <property type="nucleotide sequence ID" value="NZ_WTYX01000001.1"/>
</dbReference>
<dbReference type="SUPFAM" id="SSF51905">
    <property type="entry name" value="FAD/NAD(P)-binding domain"/>
    <property type="match status" value="1"/>
</dbReference>
<feature type="domain" description="FAD dependent oxidoreductase" evidence="7">
    <location>
        <begin position="22"/>
        <end position="342"/>
    </location>
</feature>
<dbReference type="InterPro" id="IPR038299">
    <property type="entry name" value="DAO_C_sf"/>
</dbReference>
<evidence type="ECO:0000256" key="2">
    <source>
        <dbReference type="ARBA" id="ARBA00007330"/>
    </source>
</evidence>
<dbReference type="EC" id="1.1.5.3" evidence="6"/>
<dbReference type="Proteomes" id="UP000442714">
    <property type="component" value="Unassembled WGS sequence"/>
</dbReference>
<dbReference type="PANTHER" id="PTHR11985">
    <property type="entry name" value="GLYCEROL-3-PHOSPHATE DEHYDROGENASE"/>
    <property type="match status" value="1"/>
</dbReference>
<dbReference type="AlphaFoldDB" id="A0A844ZUG4"/>
<dbReference type="InterPro" id="IPR031656">
    <property type="entry name" value="DAO_C"/>
</dbReference>
<dbReference type="Gene3D" id="1.10.8.870">
    <property type="entry name" value="Alpha-glycerophosphate oxidase, cap domain"/>
    <property type="match status" value="1"/>
</dbReference>
<dbReference type="EMBL" id="WTYX01000001">
    <property type="protein sequence ID" value="MXO90922.1"/>
    <property type="molecule type" value="Genomic_DNA"/>
</dbReference>
<keyword evidence="3 6" id="KW-0285">Flavoprotein</keyword>
<keyword evidence="4" id="KW-0274">FAD</keyword>
<dbReference type="PROSITE" id="PS00977">
    <property type="entry name" value="FAD_G3PDH_1"/>
    <property type="match status" value="1"/>
</dbReference>
<dbReference type="PANTHER" id="PTHR11985:SF15">
    <property type="entry name" value="GLYCEROL-3-PHOSPHATE DEHYDROGENASE, MITOCHONDRIAL"/>
    <property type="match status" value="1"/>
</dbReference>
<dbReference type="SUPFAM" id="SSF54373">
    <property type="entry name" value="FAD-linked reductases, C-terminal domain"/>
    <property type="match status" value="1"/>
</dbReference>
<keyword evidence="5 6" id="KW-0560">Oxidoreductase</keyword>
<dbReference type="Gene3D" id="3.50.50.60">
    <property type="entry name" value="FAD/NAD(P)-binding domain"/>
    <property type="match status" value="1"/>
</dbReference>
<evidence type="ECO:0000256" key="6">
    <source>
        <dbReference type="RuleBase" id="RU361217"/>
    </source>
</evidence>
<dbReference type="InterPro" id="IPR000447">
    <property type="entry name" value="G3P_DH_FAD-dep"/>
</dbReference>
<organism evidence="9 10">
    <name type="scientific">Pontixanthobacter aquaemixtae</name>
    <dbReference type="NCBI Taxonomy" id="1958940"/>
    <lineage>
        <taxon>Bacteria</taxon>
        <taxon>Pseudomonadati</taxon>
        <taxon>Pseudomonadota</taxon>
        <taxon>Alphaproteobacteria</taxon>
        <taxon>Sphingomonadales</taxon>
        <taxon>Erythrobacteraceae</taxon>
        <taxon>Pontixanthobacter</taxon>
    </lineage>
</organism>
<comment type="cofactor">
    <cofactor evidence="1 6">
        <name>FAD</name>
        <dbReference type="ChEBI" id="CHEBI:57692"/>
    </cofactor>
</comment>
<protein>
    <recommendedName>
        <fullName evidence="6">Glycerol-3-phosphate dehydrogenase</fullName>
        <ecNumber evidence="6">1.1.5.3</ecNumber>
    </recommendedName>
</protein>
<name>A0A844ZUG4_9SPHN</name>
<reference evidence="9 10" key="1">
    <citation type="submission" date="2019-12" db="EMBL/GenBank/DDBJ databases">
        <title>Genomic-based taxomic classification of the family Erythrobacteraceae.</title>
        <authorList>
            <person name="Xu L."/>
        </authorList>
    </citation>
    <scope>NUCLEOTIDE SEQUENCE [LARGE SCALE GENOMIC DNA]</scope>
    <source>
        <strain evidence="9 10">KCTC 52763</strain>
    </source>
</reference>
<dbReference type="NCBIfam" id="NF009906">
    <property type="entry name" value="PRK13369.1"/>
    <property type="match status" value="1"/>
</dbReference>
<evidence type="ECO:0000256" key="1">
    <source>
        <dbReference type="ARBA" id="ARBA00001974"/>
    </source>
</evidence>
<proteinExistence type="inferred from homology"/>
<feature type="domain" description="Alpha-glycerophosphate oxidase C-terminal" evidence="8">
    <location>
        <begin position="402"/>
        <end position="496"/>
    </location>
</feature>
<dbReference type="GO" id="GO:0009331">
    <property type="term" value="C:glycerol-3-phosphate dehydrogenase (FAD) complex"/>
    <property type="evidence" value="ECO:0007669"/>
    <property type="project" value="UniProtKB-UniRule"/>
</dbReference>
<comment type="similarity">
    <text evidence="2 6">Belongs to the FAD-dependent glycerol-3-phosphate dehydrogenase family.</text>
</comment>
<dbReference type="Pfam" id="PF16901">
    <property type="entry name" value="DAO_C"/>
    <property type="match status" value="1"/>
</dbReference>
<gene>
    <name evidence="9" type="ORF">GRI41_08825</name>
</gene>
<comment type="catalytic activity">
    <reaction evidence="6">
        <text>a quinone + sn-glycerol 3-phosphate = dihydroxyacetone phosphate + a quinol</text>
        <dbReference type="Rhea" id="RHEA:18977"/>
        <dbReference type="ChEBI" id="CHEBI:24646"/>
        <dbReference type="ChEBI" id="CHEBI:57597"/>
        <dbReference type="ChEBI" id="CHEBI:57642"/>
        <dbReference type="ChEBI" id="CHEBI:132124"/>
        <dbReference type="EC" id="1.1.5.3"/>
    </reaction>
</comment>
<evidence type="ECO:0000313" key="9">
    <source>
        <dbReference type="EMBL" id="MXO90922.1"/>
    </source>
</evidence>
<dbReference type="InterPro" id="IPR006076">
    <property type="entry name" value="FAD-dep_OxRdtase"/>
</dbReference>
<dbReference type="Pfam" id="PF01266">
    <property type="entry name" value="DAO"/>
    <property type="match status" value="1"/>
</dbReference>
<evidence type="ECO:0000256" key="3">
    <source>
        <dbReference type="ARBA" id="ARBA00022630"/>
    </source>
</evidence>
<accession>A0A844ZUG4</accession>
<evidence type="ECO:0000259" key="7">
    <source>
        <dbReference type="Pfam" id="PF01266"/>
    </source>
</evidence>
<dbReference type="Gene3D" id="3.30.9.10">
    <property type="entry name" value="D-Amino Acid Oxidase, subunit A, domain 2"/>
    <property type="match status" value="1"/>
</dbReference>
<comment type="caution">
    <text evidence="9">The sequence shown here is derived from an EMBL/GenBank/DDBJ whole genome shotgun (WGS) entry which is preliminary data.</text>
</comment>
<keyword evidence="10" id="KW-1185">Reference proteome</keyword>
<dbReference type="Gene3D" id="6.10.250.1890">
    <property type="match status" value="1"/>
</dbReference>
<dbReference type="GO" id="GO:0004368">
    <property type="term" value="F:glycerol-3-phosphate dehydrogenase (quinone) activity"/>
    <property type="evidence" value="ECO:0007669"/>
    <property type="project" value="UniProtKB-EC"/>
</dbReference>
<evidence type="ECO:0000256" key="5">
    <source>
        <dbReference type="ARBA" id="ARBA00023002"/>
    </source>
</evidence>
<evidence type="ECO:0000256" key="4">
    <source>
        <dbReference type="ARBA" id="ARBA00022827"/>
    </source>
</evidence>